<dbReference type="EMBL" id="JWTB01000049">
    <property type="protein sequence ID" value="KIC62269.1"/>
    <property type="molecule type" value="Genomic_DNA"/>
</dbReference>
<dbReference type="OrthoDB" id="9795716at2"/>
<protein>
    <recommendedName>
        <fullName evidence="3 10">Gluconokinase</fullName>
        <ecNumber evidence="3 10">2.7.1.12</ecNumber>
    </recommendedName>
</protein>
<evidence type="ECO:0000256" key="1">
    <source>
        <dbReference type="ARBA" id="ARBA00004761"/>
    </source>
</evidence>
<dbReference type="InterPro" id="IPR027417">
    <property type="entry name" value="P-loop_NTPase"/>
</dbReference>
<accession>A0A0B4CM07</accession>
<proteinExistence type="inferred from homology"/>
<dbReference type="NCBIfam" id="TIGR01313">
    <property type="entry name" value="therm_gnt_kin"/>
    <property type="match status" value="1"/>
</dbReference>
<comment type="similarity">
    <text evidence="2 10">Belongs to the gluconokinase GntK/GntV family.</text>
</comment>
<dbReference type="GO" id="GO:0046316">
    <property type="term" value="F:gluconokinase activity"/>
    <property type="evidence" value="ECO:0007669"/>
    <property type="project" value="UniProtKB-EC"/>
</dbReference>
<comment type="caution">
    <text evidence="11">The sequence shown here is derived from an EMBL/GenBank/DDBJ whole genome shotgun (WGS) entry which is preliminary data.</text>
</comment>
<dbReference type="Gene3D" id="3.40.50.300">
    <property type="entry name" value="P-loop containing nucleotide triphosphate hydrolases"/>
    <property type="match status" value="1"/>
</dbReference>
<comment type="catalytic activity">
    <reaction evidence="9 10">
        <text>D-gluconate + ATP = 6-phospho-D-gluconate + ADP + H(+)</text>
        <dbReference type="Rhea" id="RHEA:19433"/>
        <dbReference type="ChEBI" id="CHEBI:15378"/>
        <dbReference type="ChEBI" id="CHEBI:18391"/>
        <dbReference type="ChEBI" id="CHEBI:30616"/>
        <dbReference type="ChEBI" id="CHEBI:58759"/>
        <dbReference type="ChEBI" id="CHEBI:456216"/>
        <dbReference type="EC" id="2.7.1.12"/>
    </reaction>
</comment>
<keyword evidence="4 10" id="KW-0808">Transferase</keyword>
<evidence type="ECO:0000256" key="6">
    <source>
        <dbReference type="ARBA" id="ARBA00022777"/>
    </source>
</evidence>
<keyword evidence="7 10" id="KW-0067">ATP-binding</keyword>
<dbReference type="GO" id="GO:0005737">
    <property type="term" value="C:cytoplasm"/>
    <property type="evidence" value="ECO:0007669"/>
    <property type="project" value="TreeGrafter"/>
</dbReference>
<evidence type="ECO:0000256" key="10">
    <source>
        <dbReference type="RuleBase" id="RU363066"/>
    </source>
</evidence>
<dbReference type="EC" id="2.7.1.12" evidence="3 10"/>
<evidence type="ECO:0000256" key="8">
    <source>
        <dbReference type="ARBA" id="ARBA00023064"/>
    </source>
</evidence>
<dbReference type="InterPro" id="IPR006001">
    <property type="entry name" value="Therm_gnt_kin"/>
</dbReference>
<organism evidence="11 12">
    <name type="scientific">Pseudarthrobacter phenanthrenivorans</name>
    <name type="common">Arthrobacter phenanthrenivorans</name>
    <dbReference type="NCBI Taxonomy" id="361575"/>
    <lineage>
        <taxon>Bacteria</taxon>
        <taxon>Bacillati</taxon>
        <taxon>Actinomycetota</taxon>
        <taxon>Actinomycetes</taxon>
        <taxon>Micrococcales</taxon>
        <taxon>Micrococcaceae</taxon>
        <taxon>Pseudarthrobacter</taxon>
    </lineage>
</organism>
<dbReference type="Proteomes" id="UP000031196">
    <property type="component" value="Unassembled WGS sequence"/>
</dbReference>
<comment type="pathway">
    <text evidence="1">Carbohydrate acid metabolism.</text>
</comment>
<evidence type="ECO:0000256" key="9">
    <source>
        <dbReference type="ARBA" id="ARBA00048090"/>
    </source>
</evidence>
<keyword evidence="8" id="KW-0311">Gluconate utilization</keyword>
<dbReference type="AlphaFoldDB" id="A0A0B4CM07"/>
<evidence type="ECO:0000256" key="2">
    <source>
        <dbReference type="ARBA" id="ARBA00008420"/>
    </source>
</evidence>
<dbReference type="SUPFAM" id="SSF52540">
    <property type="entry name" value="P-loop containing nucleoside triphosphate hydrolases"/>
    <property type="match status" value="1"/>
</dbReference>
<dbReference type="GO" id="GO:0019521">
    <property type="term" value="P:D-gluconate metabolic process"/>
    <property type="evidence" value="ECO:0007669"/>
    <property type="project" value="UniProtKB-KW"/>
</dbReference>
<dbReference type="RefSeq" id="WP_043456129.1">
    <property type="nucleotide sequence ID" value="NZ_JWTB01000049.1"/>
</dbReference>
<gene>
    <name evidence="11" type="ORF">RM50_19620</name>
</gene>
<dbReference type="Pfam" id="PF13671">
    <property type="entry name" value="AAA_33"/>
    <property type="match status" value="1"/>
</dbReference>
<evidence type="ECO:0000256" key="3">
    <source>
        <dbReference type="ARBA" id="ARBA00012054"/>
    </source>
</evidence>
<dbReference type="FunFam" id="3.40.50.300:FF:000522">
    <property type="entry name" value="Gluconokinase"/>
    <property type="match status" value="1"/>
</dbReference>
<sequence>MPQSIVVMGVSGAGKSSVGQALATQLEAHFIDGDTLHPEANVRKMASGVPLTDEDRWPWLHLVGAKLSTGSRTGTVVACSALKRSYRDAIRTAAPDTTFILLRADKPALQERLTQRPGHFMPASLLTSQLETLEELQDDESGVMIESTGGIDATVERIRKLLVLAAAN</sequence>
<reference evidence="11 12" key="1">
    <citation type="submission" date="2014-12" db="EMBL/GenBank/DDBJ databases">
        <title>Genome sequencing of Arthrobacter phenanthrenivorans SWC37.</title>
        <authorList>
            <person name="Tan P.W."/>
            <person name="Chan K.-G."/>
        </authorList>
    </citation>
    <scope>NUCLEOTIDE SEQUENCE [LARGE SCALE GENOMIC DNA]</scope>
    <source>
        <strain evidence="11 12">SWC37</strain>
    </source>
</reference>
<keyword evidence="6 10" id="KW-0418">Kinase</keyword>
<evidence type="ECO:0000313" key="11">
    <source>
        <dbReference type="EMBL" id="KIC62269.1"/>
    </source>
</evidence>
<evidence type="ECO:0000256" key="7">
    <source>
        <dbReference type="ARBA" id="ARBA00022840"/>
    </source>
</evidence>
<dbReference type="GO" id="GO:0005524">
    <property type="term" value="F:ATP binding"/>
    <property type="evidence" value="ECO:0007669"/>
    <property type="project" value="UniProtKB-KW"/>
</dbReference>
<keyword evidence="5 10" id="KW-0547">Nucleotide-binding</keyword>
<evidence type="ECO:0000313" key="12">
    <source>
        <dbReference type="Proteomes" id="UP000031196"/>
    </source>
</evidence>
<evidence type="ECO:0000256" key="5">
    <source>
        <dbReference type="ARBA" id="ARBA00022741"/>
    </source>
</evidence>
<dbReference type="PANTHER" id="PTHR43442:SF3">
    <property type="entry name" value="GLUCONOKINASE-RELATED"/>
    <property type="match status" value="1"/>
</dbReference>
<name>A0A0B4CM07_PSEPS</name>
<dbReference type="CDD" id="cd02021">
    <property type="entry name" value="GntK"/>
    <property type="match status" value="1"/>
</dbReference>
<evidence type="ECO:0000256" key="4">
    <source>
        <dbReference type="ARBA" id="ARBA00022679"/>
    </source>
</evidence>
<dbReference type="PANTHER" id="PTHR43442">
    <property type="entry name" value="GLUCONOKINASE-RELATED"/>
    <property type="match status" value="1"/>
</dbReference>